<feature type="transmembrane region" description="Helical" evidence="1">
    <location>
        <begin position="1250"/>
        <end position="1270"/>
    </location>
</feature>
<feature type="transmembrane region" description="Helical" evidence="1">
    <location>
        <begin position="1200"/>
        <end position="1218"/>
    </location>
</feature>
<sequence length="1281" mass="146766">MLDSDVIQDGDTIHFECNAMDHFFVPDTLKIKQKSLTIKMVNHQDTKQALNTITGLDCLNNKPLVEFIGNKSTDHREIKFIGIRFDNVTLFQNISHNVKLNFENCVFTGSRNLFESTERTFNSLTPHNNSTLKFENATVTDHTQNVFSQISFTQNTVNASEDTKSQNKNKVKLNDEAVESKQISISMQNSNVYVENAILINSGNLHSLVFNLQDTTIKSGTIQSLDSNTSLYFKNVSWNGAPGNTTYQELISVEHSNIVFEDISIEGQYNDTDFLKCRYCNIRASKISFSKDSTIRRGFHLNHTKGSFENIHINNAEIKDTFLNSTHSNLTFKNQIIVKSSIFDKPLFVFNVTNTIDMNQIIILKSTLKQQILTSMDNSKTNIKDIEIGQSLCEYEMFRTALNGEIHIDNINVQSSRFHQAFLAYGSNLETLATSGIIAVSRARFKDNQLWSTFFGGVDSPGIMLKNAILLNNTAENLWHSRRSNTTVQNLTIIGNDFVSGFIFFASDVFVNGITYRENLARSHGKALIYESTCNTQKRFIDIRNFDISVIDHDEYDVKSAIMDLEINSEFHLNMENNTIDIEEMKHSKISVLHLKFPTKNPNVLSIKHENPAIKVICPPSYNPTSSPKTREQFYSNQVDCLPCPRGSYTLARGSHVIDYVNTTDFDVILWDNDGRKLVIQNSPIIGECIDCPPGANCTYGIKSQGNYFGQVTTPTESSNTNNNITVEFMPCPPAYCCSNQGQRCESITTCNHHREGALCGSCMDGYYESYFSPKCIDNKICTPENQQKFWVIYIFTAFLITIAIFATKDVVLILIAIMLYIQKRWVKVKRKLSRDGIRHFPKHASCIMYHNQRVVNNCLLSEEKPRRFIFSAVLQITLSFFQIVSLLTLRNHAEENKTLTRIIDLFNLQIAVKEAEEICPFQSINIIWISFIKNLLIIATMLSFLFIFACCFAGISYFKCKTKIKKTSSISKKPIDEESKPNTIKKVAQNQLKTILDLSVIDRILLCSIKILMFGYKNISLFTIVSLHCVEVHGDQVLYISGEIKCYQMWQWFVVVLLVIWIVPFPTALVLSYRLYDAGFVNRFWFIVCLLFPPLAFVLTYFYRKTKSRLLEERQGLHLALYDVFEAPYRVIETHSTGDDSKQRTLYWWTAWRLYERLFIAMLVTFIIEPLFRMCVVAPVMAFLSIFHYQIKPYKKTMTLLSLLDISSYVFLTFYVVDNMFRSFAYTFDLPLQNPIDRGLKLLGVFEALLTPLTVICLFFVTLLLEALYEVSKTLSKKSE</sequence>
<feature type="transmembrane region" description="Helical" evidence="1">
    <location>
        <begin position="1085"/>
        <end position="1104"/>
    </location>
</feature>
<proteinExistence type="predicted"/>
<evidence type="ECO:0000313" key="2">
    <source>
        <dbReference type="EnsemblMetazoa" id="CLYHEMP024004.1"/>
    </source>
</evidence>
<evidence type="ECO:0000256" key="1">
    <source>
        <dbReference type="SAM" id="Phobius"/>
    </source>
</evidence>
<evidence type="ECO:0000313" key="3">
    <source>
        <dbReference type="Proteomes" id="UP000594262"/>
    </source>
</evidence>
<keyword evidence="1" id="KW-1133">Transmembrane helix</keyword>
<dbReference type="Proteomes" id="UP000594262">
    <property type="component" value="Unplaced"/>
</dbReference>
<feature type="transmembrane region" description="Helical" evidence="1">
    <location>
        <begin position="1050"/>
        <end position="1073"/>
    </location>
</feature>
<protein>
    <submittedName>
        <fullName evidence="2">Uncharacterized protein</fullName>
    </submittedName>
</protein>
<accession>A0A7M5XI99</accession>
<feature type="transmembrane region" description="Helical" evidence="1">
    <location>
        <begin position="791"/>
        <end position="822"/>
    </location>
</feature>
<keyword evidence="3" id="KW-1185">Reference proteome</keyword>
<dbReference type="EnsemblMetazoa" id="CLYHEMT024004.1">
    <property type="protein sequence ID" value="CLYHEMP024004.1"/>
    <property type="gene ID" value="CLYHEMG024004"/>
</dbReference>
<keyword evidence="1" id="KW-0472">Membrane</keyword>
<organism evidence="2 3">
    <name type="scientific">Clytia hemisphaerica</name>
    <dbReference type="NCBI Taxonomy" id="252671"/>
    <lineage>
        <taxon>Eukaryota</taxon>
        <taxon>Metazoa</taxon>
        <taxon>Cnidaria</taxon>
        <taxon>Hydrozoa</taxon>
        <taxon>Hydroidolina</taxon>
        <taxon>Leptothecata</taxon>
        <taxon>Obeliida</taxon>
        <taxon>Clytiidae</taxon>
        <taxon>Clytia</taxon>
    </lineage>
</organism>
<reference evidence="2" key="1">
    <citation type="submission" date="2021-01" db="UniProtKB">
        <authorList>
            <consortium name="EnsemblMetazoa"/>
        </authorList>
    </citation>
    <scope>IDENTIFICATION</scope>
</reference>
<dbReference type="OrthoDB" id="5967851at2759"/>
<feature type="transmembrane region" description="Helical" evidence="1">
    <location>
        <begin position="1159"/>
        <end position="1188"/>
    </location>
</feature>
<feature type="transmembrane region" description="Helical" evidence="1">
    <location>
        <begin position="936"/>
        <end position="959"/>
    </location>
</feature>
<name>A0A7M5XI99_9CNID</name>
<keyword evidence="1" id="KW-0812">Transmembrane</keyword>
<feature type="transmembrane region" description="Helical" evidence="1">
    <location>
        <begin position="869"/>
        <end position="890"/>
    </location>
</feature>